<dbReference type="Proteomes" id="UP000694395">
    <property type="component" value="Chromosome 3"/>
</dbReference>
<comment type="subcellular location">
    <subcellularLocation>
        <location evidence="1">Secreted</location>
    </subcellularLocation>
</comment>
<dbReference type="AlphaFoldDB" id="A0A8K9V0E1"/>
<dbReference type="OrthoDB" id="8873756at2759"/>
<evidence type="ECO:0000256" key="5">
    <source>
        <dbReference type="ARBA" id="ARBA00023322"/>
    </source>
</evidence>
<dbReference type="PANTHER" id="PTHR13874">
    <property type="entry name" value="ENDOTHELIN"/>
    <property type="match status" value="1"/>
</dbReference>
<dbReference type="GO" id="GO:0031708">
    <property type="term" value="F:endothelin B receptor binding"/>
    <property type="evidence" value="ECO:0007669"/>
    <property type="project" value="TreeGrafter"/>
</dbReference>
<feature type="signal peptide" evidence="6">
    <location>
        <begin position="1"/>
        <end position="32"/>
    </location>
</feature>
<dbReference type="InterPro" id="IPR019764">
    <property type="entry name" value="Endothelin_toxin_CS"/>
</dbReference>
<name>A0A8K9V0E1_ONCMY</name>
<evidence type="ECO:0000256" key="4">
    <source>
        <dbReference type="ARBA" id="ARBA00022858"/>
    </source>
</evidence>
<evidence type="ECO:0000313" key="9">
    <source>
        <dbReference type="Proteomes" id="UP000694395"/>
    </source>
</evidence>
<proteinExistence type="inferred from homology"/>
<dbReference type="GO" id="GO:0019229">
    <property type="term" value="P:regulation of vasoconstriction"/>
    <property type="evidence" value="ECO:0007669"/>
    <property type="project" value="InterPro"/>
</dbReference>
<dbReference type="Pfam" id="PF00322">
    <property type="entry name" value="Endothelin"/>
    <property type="match status" value="1"/>
</dbReference>
<dbReference type="GeneID" id="110519762"/>
<evidence type="ECO:0000256" key="1">
    <source>
        <dbReference type="ARBA" id="ARBA00004613"/>
    </source>
</evidence>
<dbReference type="PRINTS" id="PR00365">
    <property type="entry name" value="ENDOTHELIN"/>
</dbReference>
<keyword evidence="6" id="KW-0732">Signal</keyword>
<dbReference type="RefSeq" id="XP_021452378.1">
    <property type="nucleotide sequence ID" value="XM_021596703.2"/>
</dbReference>
<dbReference type="KEGG" id="omy:110519762"/>
<dbReference type="GO" id="GO:0014826">
    <property type="term" value="P:vein smooth muscle contraction"/>
    <property type="evidence" value="ECO:0007669"/>
    <property type="project" value="TreeGrafter"/>
</dbReference>
<comment type="similarity">
    <text evidence="2">Belongs to the endothelin/sarafotoxin family.</text>
</comment>
<dbReference type="GeneTree" id="ENSGT00950000183053"/>
<dbReference type="InterPro" id="IPR001928">
    <property type="entry name" value="Endothln-like_toxin"/>
</dbReference>
<dbReference type="Ensembl" id="ENSOMYT00000117895.1">
    <property type="protein sequence ID" value="ENSOMYP00000117317.1"/>
    <property type="gene ID" value="ENSOMYG00000056786.1"/>
</dbReference>
<reference evidence="8" key="3">
    <citation type="submission" date="2025-09" db="UniProtKB">
        <authorList>
            <consortium name="Ensembl"/>
        </authorList>
    </citation>
    <scope>IDENTIFICATION</scope>
</reference>
<dbReference type="PANTHER" id="PTHR13874:SF9">
    <property type="entry name" value="ENDOTHELIN-2"/>
    <property type="match status" value="1"/>
</dbReference>
<dbReference type="PROSITE" id="PS00270">
    <property type="entry name" value="ENDOTHELIN"/>
    <property type="match status" value="2"/>
</dbReference>
<evidence type="ECO:0000256" key="6">
    <source>
        <dbReference type="SAM" id="SignalP"/>
    </source>
</evidence>
<evidence type="ECO:0000259" key="7">
    <source>
        <dbReference type="SMART" id="SM00272"/>
    </source>
</evidence>
<dbReference type="InterPro" id="IPR020475">
    <property type="entry name" value="Endothelin"/>
</dbReference>
<evidence type="ECO:0000256" key="3">
    <source>
        <dbReference type="ARBA" id="ARBA00022525"/>
    </source>
</evidence>
<keyword evidence="4" id="KW-0838">Vasoactive</keyword>
<feature type="domain" description="Endothelin-like toxin" evidence="7">
    <location>
        <begin position="54"/>
        <end position="75"/>
    </location>
</feature>
<dbReference type="GO" id="GO:0003100">
    <property type="term" value="P:regulation of systemic arterial blood pressure by endothelin"/>
    <property type="evidence" value="ECO:0007669"/>
    <property type="project" value="TreeGrafter"/>
</dbReference>
<evidence type="ECO:0000256" key="2">
    <source>
        <dbReference type="ARBA" id="ARBA00010959"/>
    </source>
</evidence>
<protein>
    <recommendedName>
        <fullName evidence="7">Endothelin-like toxin domain-containing protein</fullName>
    </recommendedName>
</protein>
<evidence type="ECO:0000313" key="8">
    <source>
        <dbReference type="Ensembl" id="ENSOMYP00000117317.1"/>
    </source>
</evidence>
<organism evidence="8 9">
    <name type="scientific">Oncorhynchus mykiss</name>
    <name type="common">Rainbow trout</name>
    <name type="synonym">Salmo gairdneri</name>
    <dbReference type="NCBI Taxonomy" id="8022"/>
    <lineage>
        <taxon>Eukaryota</taxon>
        <taxon>Metazoa</taxon>
        <taxon>Chordata</taxon>
        <taxon>Craniata</taxon>
        <taxon>Vertebrata</taxon>
        <taxon>Euteleostomi</taxon>
        <taxon>Actinopterygii</taxon>
        <taxon>Neopterygii</taxon>
        <taxon>Teleostei</taxon>
        <taxon>Protacanthopterygii</taxon>
        <taxon>Salmoniformes</taxon>
        <taxon>Salmonidae</taxon>
        <taxon>Salmoninae</taxon>
        <taxon>Oncorhynchus</taxon>
    </lineage>
</organism>
<keyword evidence="5" id="KW-0839">Vasoconstrictor</keyword>
<keyword evidence="3" id="KW-0964">Secreted</keyword>
<dbReference type="GO" id="GO:0006874">
    <property type="term" value="P:intracellular calcium ion homeostasis"/>
    <property type="evidence" value="ECO:0007669"/>
    <property type="project" value="TreeGrafter"/>
</dbReference>
<gene>
    <name evidence="8" type="primary">LOC110519762</name>
</gene>
<feature type="chain" id="PRO_5035418731" description="Endothelin-like toxin domain-containing protein" evidence="6">
    <location>
        <begin position="33"/>
        <end position="169"/>
    </location>
</feature>
<keyword evidence="9" id="KW-1185">Reference proteome</keyword>
<dbReference type="GO" id="GO:0005615">
    <property type="term" value="C:extracellular space"/>
    <property type="evidence" value="ECO:0007669"/>
    <property type="project" value="TreeGrafter"/>
</dbReference>
<feature type="domain" description="Endothelin-like toxin" evidence="7">
    <location>
        <begin position="101"/>
        <end position="121"/>
    </location>
</feature>
<accession>A0A8K9V0E1</accession>
<dbReference type="GO" id="GO:0005179">
    <property type="term" value="F:hormone activity"/>
    <property type="evidence" value="ECO:0007669"/>
    <property type="project" value="TreeGrafter"/>
</dbReference>
<sequence>MSSTNRPTATMSAHASLLLLITVCVSMQEGFGHPLSERPKSSDLAPPHRVRTKRCACNNQLDSECHYFCHLDIIWVNTPSKTTVYGLGSPLSRRRKSAGPCVCADSDDHTCTSFCLDSSDNSSPQTAIKSSRANLLTFLRSMVRASERTRGWAFPPRKEATRAPGLDER</sequence>
<dbReference type="SMART" id="SM00272">
    <property type="entry name" value="END"/>
    <property type="match status" value="2"/>
</dbReference>
<reference evidence="8" key="1">
    <citation type="submission" date="2020-07" db="EMBL/GenBank/DDBJ databases">
        <title>A long reads based de novo assembly of the rainbow trout Arlee double haploid line genome.</title>
        <authorList>
            <person name="Gao G."/>
            <person name="Palti Y."/>
        </authorList>
    </citation>
    <scope>NUCLEOTIDE SEQUENCE [LARGE SCALE GENOMIC DNA]</scope>
</reference>
<reference evidence="8" key="2">
    <citation type="submission" date="2025-08" db="UniProtKB">
        <authorList>
            <consortium name="Ensembl"/>
        </authorList>
    </citation>
    <scope>IDENTIFICATION</scope>
</reference>